<dbReference type="EMBL" id="MU825400">
    <property type="protein sequence ID" value="KAJ7392800.1"/>
    <property type="molecule type" value="Genomic_DNA"/>
</dbReference>
<proteinExistence type="predicted"/>
<dbReference type="Proteomes" id="UP001163046">
    <property type="component" value="Unassembled WGS sequence"/>
</dbReference>
<comment type="caution">
    <text evidence="2">The sequence shown here is derived from an EMBL/GenBank/DDBJ whole genome shotgun (WGS) entry which is preliminary data.</text>
</comment>
<feature type="region of interest" description="Disordered" evidence="1">
    <location>
        <begin position="73"/>
        <end position="101"/>
    </location>
</feature>
<dbReference type="OrthoDB" id="10574404at2759"/>
<accession>A0A9X0A4B0</accession>
<organism evidence="2 3">
    <name type="scientific">Desmophyllum pertusum</name>
    <dbReference type="NCBI Taxonomy" id="174260"/>
    <lineage>
        <taxon>Eukaryota</taxon>
        <taxon>Metazoa</taxon>
        <taxon>Cnidaria</taxon>
        <taxon>Anthozoa</taxon>
        <taxon>Hexacorallia</taxon>
        <taxon>Scleractinia</taxon>
        <taxon>Caryophylliina</taxon>
        <taxon>Caryophylliidae</taxon>
        <taxon>Desmophyllum</taxon>
    </lineage>
</organism>
<keyword evidence="3" id="KW-1185">Reference proteome</keyword>
<evidence type="ECO:0000313" key="2">
    <source>
        <dbReference type="EMBL" id="KAJ7392800.1"/>
    </source>
</evidence>
<protein>
    <submittedName>
        <fullName evidence="2">Uncharacterized protein</fullName>
    </submittedName>
</protein>
<gene>
    <name evidence="2" type="ORF">OS493_010459</name>
</gene>
<sequence length="101" mass="11581">MADNGTKQVKKVEVKQLSHNLMKNECRWKTNTDKRKCAWSGSWYITPIHKGKPTLFPWNAAANTKIMLKTPSLQTTGLPDNNRCITTTEQPTPDPLWQTRN</sequence>
<evidence type="ECO:0000256" key="1">
    <source>
        <dbReference type="SAM" id="MobiDB-lite"/>
    </source>
</evidence>
<dbReference type="AlphaFoldDB" id="A0A9X0A4B0"/>
<reference evidence="2" key="1">
    <citation type="submission" date="2023-01" db="EMBL/GenBank/DDBJ databases">
        <title>Genome assembly of the deep-sea coral Lophelia pertusa.</title>
        <authorList>
            <person name="Herrera S."/>
            <person name="Cordes E."/>
        </authorList>
    </citation>
    <scope>NUCLEOTIDE SEQUENCE</scope>
    <source>
        <strain evidence="2">USNM1676648</strain>
        <tissue evidence="2">Polyp</tissue>
    </source>
</reference>
<feature type="compositionally biased region" description="Polar residues" evidence="1">
    <location>
        <begin position="73"/>
        <end position="91"/>
    </location>
</feature>
<name>A0A9X0A4B0_9CNID</name>
<evidence type="ECO:0000313" key="3">
    <source>
        <dbReference type="Proteomes" id="UP001163046"/>
    </source>
</evidence>